<sequence length="118" mass="12829">MATAQADPRSSPSARSITDSVNSPTQLTSSERTSLDNAGSESHDPTPQTENPGEINLSRPINHTSVLAEHTQQIRQLLREPTTAERWDDFLSILEEAVSAVRREAKIPDNPAGGKSRV</sequence>
<dbReference type="EMBL" id="JABSTU010000028">
    <property type="protein sequence ID" value="KAH8001182.1"/>
    <property type="molecule type" value="Genomic_DNA"/>
</dbReference>
<evidence type="ECO:0000313" key="2">
    <source>
        <dbReference type="EMBL" id="KAH8001182.1"/>
    </source>
</evidence>
<evidence type="ECO:0000256" key="1">
    <source>
        <dbReference type="SAM" id="MobiDB-lite"/>
    </source>
</evidence>
<dbReference type="Proteomes" id="UP000821866">
    <property type="component" value="Unassembled WGS sequence"/>
</dbReference>
<comment type="caution">
    <text evidence="2">The sequence shown here is derived from an EMBL/GenBank/DDBJ whole genome shotgun (WGS) entry which is preliminary data.</text>
</comment>
<evidence type="ECO:0000313" key="3">
    <source>
        <dbReference type="Proteomes" id="UP000821866"/>
    </source>
</evidence>
<dbReference type="VEuPathDB" id="VectorBase:LOC119168655"/>
<accession>A0A9J6D3F9</accession>
<feature type="compositionally biased region" description="Polar residues" evidence="1">
    <location>
        <begin position="8"/>
        <end position="51"/>
    </location>
</feature>
<keyword evidence="3" id="KW-1185">Reference proteome</keyword>
<feature type="region of interest" description="Disordered" evidence="1">
    <location>
        <begin position="1"/>
        <end position="58"/>
    </location>
</feature>
<name>A0A9J6D3F9_RHIMP</name>
<gene>
    <name evidence="2" type="ORF">HPB51_026311</name>
</gene>
<reference evidence="2" key="2">
    <citation type="submission" date="2021-09" db="EMBL/GenBank/DDBJ databases">
        <authorList>
            <person name="Jia N."/>
            <person name="Wang J."/>
            <person name="Shi W."/>
            <person name="Du L."/>
            <person name="Sun Y."/>
            <person name="Zhan W."/>
            <person name="Jiang J."/>
            <person name="Wang Q."/>
            <person name="Zhang B."/>
            <person name="Ji P."/>
            <person name="Sakyi L.B."/>
            <person name="Cui X."/>
            <person name="Yuan T."/>
            <person name="Jiang B."/>
            <person name="Yang W."/>
            <person name="Lam T.T.-Y."/>
            <person name="Chang Q."/>
            <person name="Ding S."/>
            <person name="Wang X."/>
            <person name="Zhu J."/>
            <person name="Ruan X."/>
            <person name="Zhao L."/>
            <person name="Wei J."/>
            <person name="Que T."/>
            <person name="Du C."/>
            <person name="Cheng J."/>
            <person name="Dai P."/>
            <person name="Han X."/>
            <person name="Huang E."/>
            <person name="Gao Y."/>
            <person name="Liu J."/>
            <person name="Shao H."/>
            <person name="Ye R."/>
            <person name="Li L."/>
            <person name="Wei W."/>
            <person name="Wang X."/>
            <person name="Wang C."/>
            <person name="Huo Q."/>
            <person name="Li W."/>
            <person name="Guo W."/>
            <person name="Chen H."/>
            <person name="Chen S."/>
            <person name="Zhou L."/>
            <person name="Zhou L."/>
            <person name="Ni X."/>
            <person name="Tian J."/>
            <person name="Zhou Y."/>
            <person name="Sheng Y."/>
            <person name="Liu T."/>
            <person name="Pan Y."/>
            <person name="Xia L."/>
            <person name="Li J."/>
            <person name="Zhao F."/>
            <person name="Cao W."/>
        </authorList>
    </citation>
    <scope>NUCLEOTIDE SEQUENCE</scope>
    <source>
        <strain evidence="2">Rmic-2018</strain>
        <tissue evidence="2">Larvae</tissue>
    </source>
</reference>
<protein>
    <submittedName>
        <fullName evidence="2">Uncharacterized protein</fullName>
    </submittedName>
</protein>
<proteinExistence type="predicted"/>
<dbReference type="AlphaFoldDB" id="A0A9J6D3F9"/>
<organism evidence="2 3">
    <name type="scientific">Rhipicephalus microplus</name>
    <name type="common">Cattle tick</name>
    <name type="synonym">Boophilus microplus</name>
    <dbReference type="NCBI Taxonomy" id="6941"/>
    <lineage>
        <taxon>Eukaryota</taxon>
        <taxon>Metazoa</taxon>
        <taxon>Ecdysozoa</taxon>
        <taxon>Arthropoda</taxon>
        <taxon>Chelicerata</taxon>
        <taxon>Arachnida</taxon>
        <taxon>Acari</taxon>
        <taxon>Parasitiformes</taxon>
        <taxon>Ixodida</taxon>
        <taxon>Ixodoidea</taxon>
        <taxon>Ixodidae</taxon>
        <taxon>Rhipicephalinae</taxon>
        <taxon>Rhipicephalus</taxon>
        <taxon>Boophilus</taxon>
    </lineage>
</organism>
<reference evidence="2" key="1">
    <citation type="journal article" date="2020" name="Cell">
        <title>Large-Scale Comparative Analyses of Tick Genomes Elucidate Their Genetic Diversity and Vector Capacities.</title>
        <authorList>
            <consortium name="Tick Genome and Microbiome Consortium (TIGMIC)"/>
            <person name="Jia N."/>
            <person name="Wang J."/>
            <person name="Shi W."/>
            <person name="Du L."/>
            <person name="Sun Y."/>
            <person name="Zhan W."/>
            <person name="Jiang J.F."/>
            <person name="Wang Q."/>
            <person name="Zhang B."/>
            <person name="Ji P."/>
            <person name="Bell-Sakyi L."/>
            <person name="Cui X.M."/>
            <person name="Yuan T.T."/>
            <person name="Jiang B.G."/>
            <person name="Yang W.F."/>
            <person name="Lam T.T."/>
            <person name="Chang Q.C."/>
            <person name="Ding S.J."/>
            <person name="Wang X.J."/>
            <person name="Zhu J.G."/>
            <person name="Ruan X.D."/>
            <person name="Zhao L."/>
            <person name="Wei J.T."/>
            <person name="Ye R.Z."/>
            <person name="Que T.C."/>
            <person name="Du C.H."/>
            <person name="Zhou Y.H."/>
            <person name="Cheng J.X."/>
            <person name="Dai P.F."/>
            <person name="Guo W.B."/>
            <person name="Han X.H."/>
            <person name="Huang E.J."/>
            <person name="Li L.F."/>
            <person name="Wei W."/>
            <person name="Gao Y.C."/>
            <person name="Liu J.Z."/>
            <person name="Shao H.Z."/>
            <person name="Wang X."/>
            <person name="Wang C.C."/>
            <person name="Yang T.C."/>
            <person name="Huo Q.B."/>
            <person name="Li W."/>
            <person name="Chen H.Y."/>
            <person name="Chen S.E."/>
            <person name="Zhou L.G."/>
            <person name="Ni X.B."/>
            <person name="Tian J.H."/>
            <person name="Sheng Y."/>
            <person name="Liu T."/>
            <person name="Pan Y.S."/>
            <person name="Xia L.Y."/>
            <person name="Li J."/>
            <person name="Zhao F."/>
            <person name="Cao W.C."/>
        </authorList>
    </citation>
    <scope>NUCLEOTIDE SEQUENCE</scope>
    <source>
        <strain evidence="2">Rmic-2018</strain>
    </source>
</reference>